<gene>
    <name evidence="1" type="ORF">TeGR_g6725</name>
</gene>
<sequence length="359" mass="38725">MSGFSDPPIAKAVYAPSGPSAPVFVPSSSASTIDPLPAITSLHPSFPPGLLSCFARSSAAFSERHWIVDNSGSMATADGREIVEVGGRHREVPCTRWQELTSSLTWHGSLSANTLSPVTFRLLNNPGGGADQTLSLGLGDPASELDRLRRLTSSTPCSTTPLCRAIASFHQHLLSSLPSLTASGTRALLVIASDGASSDGDVAAALRPLRDLPVWVVVRLCTDDDSVVDYWNSIDNELELDMDVLDDLSGEAKEITDLNPWLNYGLPLHRLREWGAVSKEFDLLDERAFNSVEVQAILKLLLGVELPHPEVDYDEFEAQLVASLKEVGDVYDPLKKRMAPWVDVGKLRRSLGKGGCVIS</sequence>
<dbReference type="SUPFAM" id="SSF53300">
    <property type="entry name" value="vWA-like"/>
    <property type="match status" value="1"/>
</dbReference>
<dbReference type="EMBL" id="BRYB01004564">
    <property type="protein sequence ID" value="GMI33433.1"/>
    <property type="molecule type" value="Genomic_DNA"/>
</dbReference>
<proteinExistence type="predicted"/>
<organism evidence="1 2">
    <name type="scientific">Tetraparma gracilis</name>
    <dbReference type="NCBI Taxonomy" id="2962635"/>
    <lineage>
        <taxon>Eukaryota</taxon>
        <taxon>Sar</taxon>
        <taxon>Stramenopiles</taxon>
        <taxon>Ochrophyta</taxon>
        <taxon>Bolidophyceae</taxon>
        <taxon>Parmales</taxon>
        <taxon>Triparmaceae</taxon>
        <taxon>Tetraparma</taxon>
    </lineage>
</organism>
<protein>
    <recommendedName>
        <fullName evidence="3">VWFA domain-containing protein</fullName>
    </recommendedName>
</protein>
<evidence type="ECO:0000313" key="1">
    <source>
        <dbReference type="EMBL" id="GMI33433.1"/>
    </source>
</evidence>
<dbReference type="InterPro" id="IPR036465">
    <property type="entry name" value="vWFA_dom_sf"/>
</dbReference>
<dbReference type="Proteomes" id="UP001165060">
    <property type="component" value="Unassembled WGS sequence"/>
</dbReference>
<comment type="caution">
    <text evidence="1">The sequence shown here is derived from an EMBL/GenBank/DDBJ whole genome shotgun (WGS) entry which is preliminary data.</text>
</comment>
<evidence type="ECO:0000313" key="2">
    <source>
        <dbReference type="Proteomes" id="UP001165060"/>
    </source>
</evidence>
<evidence type="ECO:0008006" key="3">
    <source>
        <dbReference type="Google" id="ProtNLM"/>
    </source>
</evidence>
<name>A0ABQ6MVI8_9STRA</name>
<keyword evidence="2" id="KW-1185">Reference proteome</keyword>
<dbReference type="Gene3D" id="3.40.50.410">
    <property type="entry name" value="von Willebrand factor, type A domain"/>
    <property type="match status" value="1"/>
</dbReference>
<accession>A0ABQ6MVI8</accession>
<reference evidence="1 2" key="1">
    <citation type="journal article" date="2023" name="Commun. Biol.">
        <title>Genome analysis of Parmales, the sister group of diatoms, reveals the evolutionary specialization of diatoms from phago-mixotrophs to photoautotrophs.</title>
        <authorList>
            <person name="Ban H."/>
            <person name="Sato S."/>
            <person name="Yoshikawa S."/>
            <person name="Yamada K."/>
            <person name="Nakamura Y."/>
            <person name="Ichinomiya M."/>
            <person name="Sato N."/>
            <person name="Blanc-Mathieu R."/>
            <person name="Endo H."/>
            <person name="Kuwata A."/>
            <person name="Ogata H."/>
        </authorList>
    </citation>
    <scope>NUCLEOTIDE SEQUENCE [LARGE SCALE GENOMIC DNA]</scope>
</reference>